<reference evidence="2" key="1">
    <citation type="submission" date="2018-05" db="EMBL/GenBank/DDBJ databases">
        <authorList>
            <person name="Li X."/>
        </authorList>
    </citation>
    <scope>NUCLEOTIDE SEQUENCE [LARGE SCALE GENOMIC DNA]</scope>
    <source>
        <strain evidence="2">LX32</strain>
    </source>
</reference>
<dbReference type="EMBL" id="QFYQ01000002">
    <property type="protein sequence ID" value="RAK51942.1"/>
    <property type="molecule type" value="Genomic_DNA"/>
</dbReference>
<dbReference type="OrthoDB" id="128519at2"/>
<keyword evidence="2" id="KW-1185">Reference proteome</keyword>
<dbReference type="InterPro" id="IPR024078">
    <property type="entry name" value="LmbE-like_dom_sf"/>
</dbReference>
<evidence type="ECO:0000313" key="1">
    <source>
        <dbReference type="EMBL" id="RAK51942.1"/>
    </source>
</evidence>
<evidence type="ECO:0008006" key="3">
    <source>
        <dbReference type="Google" id="ProtNLM"/>
    </source>
</evidence>
<name>A0A328AB51_9CAUL</name>
<dbReference type="SUPFAM" id="SSF102588">
    <property type="entry name" value="LmbE-like"/>
    <property type="match status" value="1"/>
</dbReference>
<protein>
    <recommendedName>
        <fullName evidence="3">PIG-L family deacetylase</fullName>
    </recommendedName>
</protein>
<dbReference type="AlphaFoldDB" id="A0A328AB51"/>
<dbReference type="RefSeq" id="WP_111530504.1">
    <property type="nucleotide sequence ID" value="NZ_JBHRSG010000003.1"/>
</dbReference>
<dbReference type="InterPro" id="IPR003737">
    <property type="entry name" value="GlcNAc_PI_deacetylase-related"/>
</dbReference>
<organism evidence="1 2">
    <name type="scientific">Phenylobacterium soli</name>
    <dbReference type="NCBI Taxonomy" id="2170551"/>
    <lineage>
        <taxon>Bacteria</taxon>
        <taxon>Pseudomonadati</taxon>
        <taxon>Pseudomonadota</taxon>
        <taxon>Alphaproteobacteria</taxon>
        <taxon>Caulobacterales</taxon>
        <taxon>Caulobacteraceae</taxon>
        <taxon>Phenylobacterium</taxon>
    </lineage>
</organism>
<comment type="caution">
    <text evidence="1">The sequence shown here is derived from an EMBL/GenBank/DDBJ whole genome shotgun (WGS) entry which is preliminary data.</text>
</comment>
<sequence length="269" mass="29628">MAVVFLLAHFDDEYCALPLILRAQAAGEDCWFLYVADYARPGMAERRLAETVAFLKAYGVPAERVRHVGRGSGVVDREVAAGIPQALAGLRAALAEVPSISEFAVPAWEGGHPDHDSCAAMATMLAAERGGVPVRQFGLYNGRRFPRPFYRACSPIPENGPQMRIPIGAAAWLKWIAAVRFFPSQTWNWLGLWPSMFMTFAQRGGFACQTLEPARIAERPHAGRLHYEWMFQTPYAVVRQAVDAALADEGGDQSAGRARIRKKPASIRT</sequence>
<gene>
    <name evidence="1" type="ORF">DJ017_19220</name>
</gene>
<evidence type="ECO:0000313" key="2">
    <source>
        <dbReference type="Proteomes" id="UP000249254"/>
    </source>
</evidence>
<dbReference type="Proteomes" id="UP000249254">
    <property type="component" value="Unassembled WGS sequence"/>
</dbReference>
<dbReference type="Gene3D" id="3.40.50.10320">
    <property type="entry name" value="LmbE-like"/>
    <property type="match status" value="1"/>
</dbReference>
<proteinExistence type="predicted"/>
<accession>A0A328AB51</accession>
<dbReference type="Pfam" id="PF02585">
    <property type="entry name" value="PIG-L"/>
    <property type="match status" value="1"/>
</dbReference>